<evidence type="ECO:0000313" key="1">
    <source>
        <dbReference type="EMBL" id="AGE96105.1"/>
    </source>
</evidence>
<dbReference type="Gene3D" id="3.50.50.60">
    <property type="entry name" value="FAD/NAD(P)-binding domain"/>
    <property type="match status" value="1"/>
</dbReference>
<dbReference type="SUPFAM" id="SSF51905">
    <property type="entry name" value="FAD/NAD(P)-binding domain"/>
    <property type="match status" value="1"/>
</dbReference>
<name>M1KA82_ENCCN</name>
<reference evidence="1" key="1">
    <citation type="journal article" date="2013" name="Eukaryot. Cell">
        <title>Extremely Reduced Levels of Heterozygosity in the Vertebrate Pathogen Encephalitozoon cuniculi.</title>
        <authorList>
            <person name="Selman M."/>
            <person name="Sak B."/>
            <person name="Kvac M."/>
            <person name="Farinelli L."/>
            <person name="Weiss L.M."/>
            <person name="Corradi N."/>
        </authorList>
    </citation>
    <scope>NUCLEOTIDE SEQUENCE</scope>
</reference>
<protein>
    <submittedName>
        <fullName evidence="1">Thioredoxin reductase</fullName>
    </submittedName>
</protein>
<dbReference type="AlphaFoldDB" id="M1KA82"/>
<organism evidence="1">
    <name type="scientific">Encephalitozoon cuniculi</name>
    <name type="common">Microsporidian parasite</name>
    <dbReference type="NCBI Taxonomy" id="6035"/>
    <lineage>
        <taxon>Eukaryota</taxon>
        <taxon>Fungi</taxon>
        <taxon>Fungi incertae sedis</taxon>
        <taxon>Microsporidia</taxon>
        <taxon>Unikaryonidae</taxon>
        <taxon>Encephalitozoon</taxon>
    </lineage>
</organism>
<dbReference type="VEuPathDB" id="MicrosporidiaDB:AEWR_010500"/>
<dbReference type="VEuPathDB" id="MicrosporidiaDB:ECU01_0680"/>
<dbReference type="VEuPathDB" id="MicrosporidiaDB:AEWD_010500"/>
<dbReference type="VEuPathDB" id="MicrosporidiaDB:AEWQ_010470"/>
<gene>
    <name evidence="1" type="ORF">ECU01_0680</name>
</gene>
<accession>M1KA82</accession>
<dbReference type="VEuPathDB" id="MicrosporidiaDB:M970_010500"/>
<dbReference type="EMBL" id="KC513612">
    <property type="protein sequence ID" value="AGE96105.1"/>
    <property type="molecule type" value="Genomic_DNA"/>
</dbReference>
<sequence>MRSVVIVGQGPGAYMCGIYLHTANMSPLIIKACKEKPDFSGSENVVGVKGIQRPEEFIDLVERQSRNMGINVVEEEVVEIARREGCLEVKTDASVYKTKSLVIDSKVLETRYRPLLEDNGVFYVSDKAPCKEAIVLAGAGCKVSFDVKEFMDTMKQ</sequence>
<proteinExistence type="predicted"/>
<dbReference type="InterPro" id="IPR036188">
    <property type="entry name" value="FAD/NAD-bd_sf"/>
</dbReference>